<dbReference type="RefSeq" id="WP_148592513.1">
    <property type="nucleotide sequence ID" value="NZ_CP042997.1"/>
</dbReference>
<dbReference type="InterPro" id="IPR006143">
    <property type="entry name" value="RND_pump_MFP"/>
</dbReference>
<dbReference type="GO" id="GO:1990281">
    <property type="term" value="C:efflux pump complex"/>
    <property type="evidence" value="ECO:0007669"/>
    <property type="project" value="TreeGrafter"/>
</dbReference>
<evidence type="ECO:0000256" key="2">
    <source>
        <dbReference type="SAM" id="SignalP"/>
    </source>
</evidence>
<dbReference type="GO" id="GO:0015562">
    <property type="term" value="F:efflux transmembrane transporter activity"/>
    <property type="evidence" value="ECO:0007669"/>
    <property type="project" value="TreeGrafter"/>
</dbReference>
<dbReference type="PANTHER" id="PTHR30469:SF15">
    <property type="entry name" value="HLYD FAMILY OF SECRETION PROTEINS"/>
    <property type="match status" value="1"/>
</dbReference>
<name>A0A5B9VX41_9BACT</name>
<sequence length="307" mass="32954" precursor="true">MKLMKTAGAVAIGLASTLSVASLAQDGPAAASALVLDELGTVDWIEKSSVAALREGVVEKMELRLGDTALAGKPIGYLHRETAELTVKKSQVQANMTGAIEKGKASSEAAIGKVARDQRLIKLKGPGMVSEEDRAIHEAEFKVAEAQVKEAVEAQAVAKAELDMAIQALKEHTIVAPFDGIVIKRMKNPGESVRANEAVVELGKLSRLSVNGYVPLKESFKVKEGQVVEIRARVDSPGGGREDIEGLTFRGKVTFVDPQVQALGELKRRIRAEFDNPDFKLIPGLKVQMTIFLNGDIAARIPEPNTR</sequence>
<protein>
    <submittedName>
        <fullName evidence="3">Macrolide transporter subunit MacA</fullName>
    </submittedName>
</protein>
<dbReference type="EMBL" id="CP042997">
    <property type="protein sequence ID" value="QEH32956.1"/>
    <property type="molecule type" value="Genomic_DNA"/>
</dbReference>
<comment type="similarity">
    <text evidence="1">Belongs to the membrane fusion protein (MFP) (TC 8.A.1) family.</text>
</comment>
<evidence type="ECO:0000313" key="4">
    <source>
        <dbReference type="Proteomes" id="UP000324233"/>
    </source>
</evidence>
<gene>
    <name evidence="3" type="ORF">OJF2_14480</name>
</gene>
<dbReference type="Proteomes" id="UP000324233">
    <property type="component" value="Chromosome"/>
</dbReference>
<proteinExistence type="inferred from homology"/>
<dbReference type="OrthoDB" id="259511at2"/>
<feature type="chain" id="PRO_5022962311" evidence="2">
    <location>
        <begin position="25"/>
        <end position="307"/>
    </location>
</feature>
<dbReference type="PANTHER" id="PTHR30469">
    <property type="entry name" value="MULTIDRUG RESISTANCE PROTEIN MDTA"/>
    <property type="match status" value="1"/>
</dbReference>
<dbReference type="NCBIfam" id="TIGR01730">
    <property type="entry name" value="RND_mfp"/>
    <property type="match status" value="1"/>
</dbReference>
<dbReference type="KEGG" id="agv:OJF2_14480"/>
<evidence type="ECO:0000313" key="3">
    <source>
        <dbReference type="EMBL" id="QEH32956.1"/>
    </source>
</evidence>
<feature type="signal peptide" evidence="2">
    <location>
        <begin position="1"/>
        <end position="24"/>
    </location>
</feature>
<evidence type="ECO:0000256" key="1">
    <source>
        <dbReference type="ARBA" id="ARBA00009477"/>
    </source>
</evidence>
<dbReference type="Gene3D" id="1.10.287.470">
    <property type="entry name" value="Helix hairpin bin"/>
    <property type="match status" value="1"/>
</dbReference>
<dbReference type="Gene3D" id="2.40.30.170">
    <property type="match status" value="1"/>
</dbReference>
<accession>A0A5B9VX41</accession>
<keyword evidence="4" id="KW-1185">Reference proteome</keyword>
<dbReference type="AlphaFoldDB" id="A0A5B9VX41"/>
<keyword evidence="2" id="KW-0732">Signal</keyword>
<dbReference type="SUPFAM" id="SSF111369">
    <property type="entry name" value="HlyD-like secretion proteins"/>
    <property type="match status" value="1"/>
</dbReference>
<reference evidence="3 4" key="1">
    <citation type="submission" date="2019-08" db="EMBL/GenBank/DDBJ databases">
        <title>Deep-cultivation of Planctomycetes and their phenomic and genomic characterization uncovers novel biology.</title>
        <authorList>
            <person name="Wiegand S."/>
            <person name="Jogler M."/>
            <person name="Boedeker C."/>
            <person name="Pinto D."/>
            <person name="Vollmers J."/>
            <person name="Rivas-Marin E."/>
            <person name="Kohn T."/>
            <person name="Peeters S.H."/>
            <person name="Heuer A."/>
            <person name="Rast P."/>
            <person name="Oberbeckmann S."/>
            <person name="Bunk B."/>
            <person name="Jeske O."/>
            <person name="Meyerdierks A."/>
            <person name="Storesund J.E."/>
            <person name="Kallscheuer N."/>
            <person name="Luecker S."/>
            <person name="Lage O.M."/>
            <person name="Pohl T."/>
            <person name="Merkel B.J."/>
            <person name="Hornburger P."/>
            <person name="Mueller R.-W."/>
            <person name="Bruemmer F."/>
            <person name="Labrenz M."/>
            <person name="Spormann A.M."/>
            <person name="Op den Camp H."/>
            <person name="Overmann J."/>
            <person name="Amann R."/>
            <person name="Jetten M.S.M."/>
            <person name="Mascher T."/>
            <person name="Medema M.H."/>
            <person name="Devos D.P."/>
            <person name="Kaster A.-K."/>
            <person name="Ovreas L."/>
            <person name="Rohde M."/>
            <person name="Galperin M.Y."/>
            <person name="Jogler C."/>
        </authorList>
    </citation>
    <scope>NUCLEOTIDE SEQUENCE [LARGE SCALE GENOMIC DNA]</scope>
    <source>
        <strain evidence="3 4">OJF2</strain>
    </source>
</reference>
<dbReference type="Gene3D" id="2.40.50.100">
    <property type="match status" value="1"/>
</dbReference>
<organism evidence="3 4">
    <name type="scientific">Aquisphaera giovannonii</name>
    <dbReference type="NCBI Taxonomy" id="406548"/>
    <lineage>
        <taxon>Bacteria</taxon>
        <taxon>Pseudomonadati</taxon>
        <taxon>Planctomycetota</taxon>
        <taxon>Planctomycetia</taxon>
        <taxon>Isosphaerales</taxon>
        <taxon>Isosphaeraceae</taxon>
        <taxon>Aquisphaera</taxon>
    </lineage>
</organism>